<gene>
    <name evidence="1" type="ORF">BZL54_03150</name>
</gene>
<accession>A0A2A4FM36</accession>
<reference evidence="1 2" key="1">
    <citation type="submission" date="2017-01" db="EMBL/GenBank/DDBJ databases">
        <title>Whole-Genome Shotgun Sequencing of Two beta-Proteobacterial Species in Search of the Bulgecin Biosynthetic Cluster.</title>
        <authorList>
            <person name="Horsman M.E."/>
            <person name="Marous D.R."/>
            <person name="Li R."/>
            <person name="Oliver R.A."/>
            <person name="Byun B."/>
            <person name="Emrich S.J."/>
            <person name="Boggess B."/>
            <person name="Townsend C.A."/>
            <person name="Mobashery S."/>
        </authorList>
    </citation>
    <scope>NUCLEOTIDE SEQUENCE [LARGE SCALE GENOMIC DNA]</scope>
    <source>
        <strain evidence="1 2">ATCC 31433</strain>
    </source>
</reference>
<protein>
    <submittedName>
        <fullName evidence="1">Uncharacterized protein</fullName>
    </submittedName>
</protein>
<organism evidence="1 2">
    <name type="scientific">Burkholderia ubonensis subsp. mesacidophila</name>
    <dbReference type="NCBI Taxonomy" id="265293"/>
    <lineage>
        <taxon>Bacteria</taxon>
        <taxon>Pseudomonadati</taxon>
        <taxon>Pseudomonadota</taxon>
        <taxon>Betaproteobacteria</taxon>
        <taxon>Burkholderiales</taxon>
        <taxon>Burkholderiaceae</taxon>
        <taxon>Burkholderia</taxon>
        <taxon>Burkholderia cepacia complex</taxon>
    </lineage>
</organism>
<evidence type="ECO:0000313" key="2">
    <source>
        <dbReference type="Proteomes" id="UP000217994"/>
    </source>
</evidence>
<dbReference type="EMBL" id="MTZU01000010">
    <property type="protein sequence ID" value="PCE33732.1"/>
    <property type="molecule type" value="Genomic_DNA"/>
</dbReference>
<name>A0A2A4FM36_9BURK</name>
<proteinExistence type="predicted"/>
<dbReference type="Proteomes" id="UP000217994">
    <property type="component" value="Unassembled WGS sequence"/>
</dbReference>
<dbReference type="AlphaFoldDB" id="A0A2A4FM36"/>
<evidence type="ECO:0000313" key="1">
    <source>
        <dbReference type="EMBL" id="PCE33732.1"/>
    </source>
</evidence>
<comment type="caution">
    <text evidence="1">The sequence shown here is derived from an EMBL/GenBank/DDBJ whole genome shotgun (WGS) entry which is preliminary data.</text>
</comment>
<sequence length="91" mass="10595">MHRERMNAVIRKLNDREFLPLRLYRRDARMYPLSSSVNHIIGCWLSENSEPIRLLIGRCRQFMEDTPTSEPGARAYYAAVNELIDALDSIA</sequence>